<proteinExistence type="inferred from homology"/>
<feature type="transmembrane region" description="Helical" evidence="9">
    <location>
        <begin position="110"/>
        <end position="130"/>
    </location>
</feature>
<sequence length="347" mass="37578">MIQVYLAFLIDLLIGDPRWLPHPVIVIGKGISRLESFLRIVFRVPTDGNCADQEKRSNHGTGSDHGNRPKLGTRPKREKWAGILLLIAVVGGSGGIVVGLLWLASLVSPWLAVLLNIWLISTTIAVRGLAEAGNGIRKALEQGNLEEARKLAGWIVSRDTTSLPEPEVVRAAVESVAENIVDAVIAPLFYAMIGGAPLAMAYRATNTLDSMVGYKNERYLHFGWASARFDDVLNWLPARITGLLVVAAAWVLRLSARGAWHTIRRDAAKHPSPNSGIPEAGVAGALGIRLGGRNIYHGRESFRAYMGEPSQELASRHIQQTIRILYISSGLMLLLGGILSAAARGID</sequence>
<evidence type="ECO:0000256" key="7">
    <source>
        <dbReference type="ARBA" id="ARBA00022989"/>
    </source>
</evidence>
<feature type="region of interest" description="Disordered" evidence="10">
    <location>
        <begin position="51"/>
        <end position="74"/>
    </location>
</feature>
<dbReference type="InterPro" id="IPR004485">
    <property type="entry name" value="Cobalamin_biosynth_CobD/CbiB"/>
</dbReference>
<evidence type="ECO:0000256" key="9">
    <source>
        <dbReference type="HAMAP-Rule" id="MF_00024"/>
    </source>
</evidence>
<evidence type="ECO:0000313" key="12">
    <source>
        <dbReference type="Proteomes" id="UP001596002"/>
    </source>
</evidence>
<keyword evidence="6 9" id="KW-0812">Transmembrane</keyword>
<dbReference type="PANTHER" id="PTHR34308">
    <property type="entry name" value="COBALAMIN BIOSYNTHESIS PROTEIN CBIB"/>
    <property type="match status" value="1"/>
</dbReference>
<dbReference type="EMBL" id="JBHSHC010000022">
    <property type="protein sequence ID" value="MFC4766500.1"/>
    <property type="molecule type" value="Genomic_DNA"/>
</dbReference>
<dbReference type="NCBIfam" id="TIGR00380">
    <property type="entry name" value="cobal_cbiB"/>
    <property type="match status" value="1"/>
</dbReference>
<evidence type="ECO:0000256" key="1">
    <source>
        <dbReference type="ARBA" id="ARBA00004651"/>
    </source>
</evidence>
<evidence type="ECO:0000256" key="4">
    <source>
        <dbReference type="ARBA" id="ARBA00022475"/>
    </source>
</evidence>
<keyword evidence="7 9" id="KW-1133">Transmembrane helix</keyword>
<comment type="similarity">
    <text evidence="3 9">Belongs to the CobD/CbiB family.</text>
</comment>
<evidence type="ECO:0000256" key="10">
    <source>
        <dbReference type="SAM" id="MobiDB-lite"/>
    </source>
</evidence>
<evidence type="ECO:0000256" key="6">
    <source>
        <dbReference type="ARBA" id="ARBA00022692"/>
    </source>
</evidence>
<dbReference type="RefSeq" id="WP_380024392.1">
    <property type="nucleotide sequence ID" value="NZ_JBHSHC010000022.1"/>
</dbReference>
<comment type="caution">
    <text evidence="11">The sequence shown here is derived from an EMBL/GenBank/DDBJ whole genome shotgun (WGS) entry which is preliminary data.</text>
</comment>
<dbReference type="Pfam" id="PF03186">
    <property type="entry name" value="CobD_Cbib"/>
    <property type="match status" value="1"/>
</dbReference>
<feature type="transmembrane region" description="Helical" evidence="9">
    <location>
        <begin position="80"/>
        <end position="104"/>
    </location>
</feature>
<dbReference type="Proteomes" id="UP001596002">
    <property type="component" value="Unassembled WGS sequence"/>
</dbReference>
<feature type="transmembrane region" description="Helical" evidence="9">
    <location>
        <begin position="236"/>
        <end position="256"/>
    </location>
</feature>
<evidence type="ECO:0000256" key="8">
    <source>
        <dbReference type="ARBA" id="ARBA00023136"/>
    </source>
</evidence>
<feature type="transmembrane region" description="Helical" evidence="9">
    <location>
        <begin position="324"/>
        <end position="346"/>
    </location>
</feature>
<gene>
    <name evidence="11" type="primary">cbiB</name>
    <name evidence="9" type="synonym">cobD</name>
    <name evidence="11" type="ORF">ACFO8Q_03765</name>
</gene>
<keyword evidence="4 9" id="KW-1003">Cell membrane</keyword>
<organism evidence="11 12">
    <name type="scientific">Effusibacillus consociatus</name>
    <dbReference type="NCBI Taxonomy" id="1117041"/>
    <lineage>
        <taxon>Bacteria</taxon>
        <taxon>Bacillati</taxon>
        <taxon>Bacillota</taxon>
        <taxon>Bacilli</taxon>
        <taxon>Bacillales</taxon>
        <taxon>Alicyclobacillaceae</taxon>
        <taxon>Effusibacillus</taxon>
    </lineage>
</organism>
<feature type="transmembrane region" description="Helical" evidence="9">
    <location>
        <begin position="180"/>
        <end position="202"/>
    </location>
</feature>
<protein>
    <recommendedName>
        <fullName evidence="9">Cobalamin biosynthesis protein CobD</fullName>
    </recommendedName>
</protein>
<evidence type="ECO:0000313" key="11">
    <source>
        <dbReference type="EMBL" id="MFC4766500.1"/>
    </source>
</evidence>
<evidence type="ECO:0000256" key="2">
    <source>
        <dbReference type="ARBA" id="ARBA00004953"/>
    </source>
</evidence>
<evidence type="ECO:0000256" key="3">
    <source>
        <dbReference type="ARBA" id="ARBA00006263"/>
    </source>
</evidence>
<name>A0ABV9PWU8_9BACL</name>
<keyword evidence="8 9" id="KW-0472">Membrane</keyword>
<evidence type="ECO:0000256" key="5">
    <source>
        <dbReference type="ARBA" id="ARBA00022573"/>
    </source>
</evidence>
<comment type="function">
    <text evidence="9">Converts cobyric acid to cobinamide by the addition of aminopropanol on the F carboxylic group.</text>
</comment>
<keyword evidence="5 9" id="KW-0169">Cobalamin biosynthesis</keyword>
<comment type="pathway">
    <text evidence="2 9">Cofactor biosynthesis; adenosylcobalamin biosynthesis.</text>
</comment>
<keyword evidence="12" id="KW-1185">Reference proteome</keyword>
<dbReference type="PANTHER" id="PTHR34308:SF1">
    <property type="entry name" value="COBALAMIN BIOSYNTHESIS PROTEIN CBIB"/>
    <property type="match status" value="1"/>
</dbReference>
<accession>A0ABV9PWU8</accession>
<reference evidence="12" key="1">
    <citation type="journal article" date="2019" name="Int. J. Syst. Evol. Microbiol.">
        <title>The Global Catalogue of Microorganisms (GCM) 10K type strain sequencing project: providing services to taxonomists for standard genome sequencing and annotation.</title>
        <authorList>
            <consortium name="The Broad Institute Genomics Platform"/>
            <consortium name="The Broad Institute Genome Sequencing Center for Infectious Disease"/>
            <person name="Wu L."/>
            <person name="Ma J."/>
        </authorList>
    </citation>
    <scope>NUCLEOTIDE SEQUENCE [LARGE SCALE GENOMIC DNA]</scope>
    <source>
        <strain evidence="12">WYCCWR 12678</strain>
    </source>
</reference>
<dbReference type="HAMAP" id="MF_00024">
    <property type="entry name" value="CobD_CbiB"/>
    <property type="match status" value="1"/>
</dbReference>
<comment type="subcellular location">
    <subcellularLocation>
        <location evidence="1 9">Cell membrane</location>
        <topology evidence="1 9">Multi-pass membrane protein</topology>
    </subcellularLocation>
</comment>